<evidence type="ECO:0000313" key="3">
    <source>
        <dbReference type="Proteomes" id="UP000226079"/>
    </source>
</evidence>
<comment type="caution">
    <text evidence="2">The sequence shown here is derived from an EMBL/GenBank/DDBJ whole genome shotgun (WGS) entry which is preliminary data.</text>
</comment>
<gene>
    <name evidence="2" type="ORF">ATK74_1748</name>
</gene>
<evidence type="ECO:0000313" key="2">
    <source>
        <dbReference type="EMBL" id="PFG17185.1"/>
    </source>
</evidence>
<proteinExistence type="predicted"/>
<dbReference type="AlphaFoldDB" id="A0A2A9CT08"/>
<organism evidence="2 3">
    <name type="scientific">Propionicimonas paludicola</name>
    <dbReference type="NCBI Taxonomy" id="185243"/>
    <lineage>
        <taxon>Bacteria</taxon>
        <taxon>Bacillati</taxon>
        <taxon>Actinomycetota</taxon>
        <taxon>Actinomycetes</taxon>
        <taxon>Propionibacteriales</taxon>
        <taxon>Nocardioidaceae</taxon>
        <taxon>Propionicimonas</taxon>
    </lineage>
</organism>
<evidence type="ECO:0000256" key="1">
    <source>
        <dbReference type="SAM" id="Phobius"/>
    </source>
</evidence>
<accession>A0A2A9CT08</accession>
<keyword evidence="1" id="KW-0812">Transmembrane</keyword>
<name>A0A2A9CT08_9ACTN</name>
<keyword evidence="1" id="KW-1133">Transmembrane helix</keyword>
<sequence length="90" mass="9505">MNLKRAIGLVAAALLIGGFWLVAYGRDQAQSVRAGYSIGYTIRGYSDAEATQMAQREADSQTQPLFGIGYLALALGLGAGVTAVALRREL</sequence>
<dbReference type="RefSeq" id="WP_098460642.1">
    <property type="nucleotide sequence ID" value="NZ_PDJC01000001.1"/>
</dbReference>
<protein>
    <submittedName>
        <fullName evidence="2">Uncharacterized protein</fullName>
    </submittedName>
</protein>
<feature type="transmembrane region" description="Helical" evidence="1">
    <location>
        <begin position="65"/>
        <end position="86"/>
    </location>
</feature>
<reference evidence="2 3" key="1">
    <citation type="submission" date="2017-10" db="EMBL/GenBank/DDBJ databases">
        <title>Sequencing the genomes of 1000 actinobacteria strains.</title>
        <authorList>
            <person name="Klenk H.-P."/>
        </authorList>
    </citation>
    <scope>NUCLEOTIDE SEQUENCE [LARGE SCALE GENOMIC DNA]</scope>
    <source>
        <strain evidence="2 3">DSM 15597</strain>
    </source>
</reference>
<keyword evidence="1" id="KW-0472">Membrane</keyword>
<dbReference type="Proteomes" id="UP000226079">
    <property type="component" value="Unassembled WGS sequence"/>
</dbReference>
<dbReference type="EMBL" id="PDJC01000001">
    <property type="protein sequence ID" value="PFG17185.1"/>
    <property type="molecule type" value="Genomic_DNA"/>
</dbReference>
<keyword evidence="3" id="KW-1185">Reference proteome</keyword>